<gene>
    <name evidence="3" type="primary">LOC110786717</name>
</gene>
<name>A0A9R0ID62_SPIOL</name>
<dbReference type="Proteomes" id="UP000813463">
    <property type="component" value="Chromosome 3"/>
</dbReference>
<protein>
    <submittedName>
        <fullName evidence="3">Uncharacterized protein isoform X2</fullName>
    </submittedName>
</protein>
<keyword evidence="1" id="KW-0812">Transmembrane</keyword>
<evidence type="ECO:0000256" key="1">
    <source>
        <dbReference type="SAM" id="Phobius"/>
    </source>
</evidence>
<accession>A0A9R0ID62</accession>
<feature type="transmembrane region" description="Helical" evidence="1">
    <location>
        <begin position="31"/>
        <end position="64"/>
    </location>
</feature>
<organism evidence="2 3">
    <name type="scientific">Spinacia oleracea</name>
    <name type="common">Spinach</name>
    <dbReference type="NCBI Taxonomy" id="3562"/>
    <lineage>
        <taxon>Eukaryota</taxon>
        <taxon>Viridiplantae</taxon>
        <taxon>Streptophyta</taxon>
        <taxon>Embryophyta</taxon>
        <taxon>Tracheophyta</taxon>
        <taxon>Spermatophyta</taxon>
        <taxon>Magnoliopsida</taxon>
        <taxon>eudicotyledons</taxon>
        <taxon>Gunneridae</taxon>
        <taxon>Pentapetalae</taxon>
        <taxon>Caryophyllales</taxon>
        <taxon>Chenopodiaceae</taxon>
        <taxon>Chenopodioideae</taxon>
        <taxon>Anserineae</taxon>
        <taxon>Spinacia</taxon>
    </lineage>
</organism>
<keyword evidence="2" id="KW-1185">Reference proteome</keyword>
<reference evidence="2" key="1">
    <citation type="journal article" date="2021" name="Nat. Commun.">
        <title>Genomic analyses provide insights into spinach domestication and the genetic basis of agronomic traits.</title>
        <authorList>
            <person name="Cai X."/>
            <person name="Sun X."/>
            <person name="Xu C."/>
            <person name="Sun H."/>
            <person name="Wang X."/>
            <person name="Ge C."/>
            <person name="Zhang Z."/>
            <person name="Wang Q."/>
            <person name="Fei Z."/>
            <person name="Jiao C."/>
            <person name="Wang Q."/>
        </authorList>
    </citation>
    <scope>NUCLEOTIDE SEQUENCE [LARGE SCALE GENOMIC DNA]</scope>
    <source>
        <strain evidence="2">cv. Varoflay</strain>
    </source>
</reference>
<keyword evidence="1" id="KW-0472">Membrane</keyword>
<keyword evidence="1" id="KW-1133">Transmembrane helix</keyword>
<sequence>MWMARPLASCTVEQQISAVVADAAASFPDVVAVAAVIVAAVAIVVVAAALCYYVVINSVMLFCWWRVWRQIRIRKPGISADKQQKTWDRNRKPILIASFLFPLHWRIQVSEGQLTSNRKLGTWVLVGKWV</sequence>
<reference evidence="3" key="2">
    <citation type="submission" date="2025-08" db="UniProtKB">
        <authorList>
            <consortium name="RefSeq"/>
        </authorList>
    </citation>
    <scope>IDENTIFICATION</scope>
    <source>
        <tissue evidence="3">Leaf</tissue>
    </source>
</reference>
<dbReference type="RefSeq" id="XP_021846982.1">
    <property type="nucleotide sequence ID" value="XM_021991290.2"/>
</dbReference>
<proteinExistence type="predicted"/>
<dbReference type="AlphaFoldDB" id="A0A9R0ID62"/>
<dbReference type="GeneID" id="110786717"/>
<evidence type="ECO:0000313" key="2">
    <source>
        <dbReference type="Proteomes" id="UP000813463"/>
    </source>
</evidence>
<evidence type="ECO:0000313" key="3">
    <source>
        <dbReference type="RefSeq" id="XP_021846982.1"/>
    </source>
</evidence>